<comment type="similarity">
    <text evidence="2">Belongs to the MCMBP family.</text>
</comment>
<dbReference type="AlphaFoldDB" id="A0AAN7ZGH4"/>
<comment type="subcellular location">
    <subcellularLocation>
        <location evidence="1">Nucleus</location>
    </subcellularLocation>
</comment>
<dbReference type="GO" id="GO:0005634">
    <property type="term" value="C:nucleus"/>
    <property type="evidence" value="ECO:0007669"/>
    <property type="project" value="UniProtKB-SubCell"/>
</dbReference>
<feature type="compositionally biased region" description="Polar residues" evidence="5">
    <location>
        <begin position="171"/>
        <end position="184"/>
    </location>
</feature>
<keyword evidence="7" id="KW-1185">Reference proteome</keyword>
<evidence type="ECO:0000256" key="3">
    <source>
        <dbReference type="ARBA" id="ARBA00015405"/>
    </source>
</evidence>
<evidence type="ECO:0000256" key="4">
    <source>
        <dbReference type="ARBA" id="ARBA00023242"/>
    </source>
</evidence>
<evidence type="ECO:0000256" key="2">
    <source>
        <dbReference type="ARBA" id="ARBA00007925"/>
    </source>
</evidence>
<gene>
    <name evidence="6" type="ORF">RI129_012098</name>
</gene>
<protein>
    <recommendedName>
        <fullName evidence="3">Mini-chromosome maintenance complex-binding protein</fullName>
    </recommendedName>
</protein>
<dbReference type="Pfam" id="PF09739">
    <property type="entry name" value="MCM_bind"/>
    <property type="match status" value="1"/>
</dbReference>
<dbReference type="PANTHER" id="PTHR13489:SF0">
    <property type="entry name" value="MINI-CHROMOSOME MAINTENANCE COMPLEX-BINDING PROTEIN"/>
    <property type="match status" value="1"/>
</dbReference>
<name>A0AAN7ZGH4_9COLE</name>
<dbReference type="InterPro" id="IPR019140">
    <property type="entry name" value="MCM_complex-bd"/>
</dbReference>
<evidence type="ECO:0000256" key="1">
    <source>
        <dbReference type="ARBA" id="ARBA00004123"/>
    </source>
</evidence>
<proteinExistence type="inferred from homology"/>
<dbReference type="Proteomes" id="UP001329430">
    <property type="component" value="Chromosome 9"/>
</dbReference>
<feature type="region of interest" description="Disordered" evidence="5">
    <location>
        <begin position="141"/>
        <end position="184"/>
    </location>
</feature>
<dbReference type="PANTHER" id="PTHR13489">
    <property type="entry name" value="MINI-CHROMOSOME MAINTENANCE COMPLEX-BINDING PROTEIN"/>
    <property type="match status" value="1"/>
</dbReference>
<dbReference type="GO" id="GO:0003682">
    <property type="term" value="F:chromatin binding"/>
    <property type="evidence" value="ECO:0007669"/>
    <property type="project" value="TreeGrafter"/>
</dbReference>
<comment type="caution">
    <text evidence="6">The sequence shown here is derived from an EMBL/GenBank/DDBJ whole genome shotgun (WGS) entry which is preliminary data.</text>
</comment>
<reference evidence="6 7" key="1">
    <citation type="journal article" date="2024" name="Insects">
        <title>An Improved Chromosome-Level Genome Assembly of the Firefly Pyrocoelia pectoralis.</title>
        <authorList>
            <person name="Fu X."/>
            <person name="Meyer-Rochow V.B."/>
            <person name="Ballantyne L."/>
            <person name="Zhu X."/>
        </authorList>
    </citation>
    <scope>NUCLEOTIDE SEQUENCE [LARGE SCALE GENOMIC DNA]</scope>
    <source>
        <strain evidence="6">XCY_ONT2</strain>
    </source>
</reference>
<evidence type="ECO:0000313" key="6">
    <source>
        <dbReference type="EMBL" id="KAK5639606.1"/>
    </source>
</evidence>
<dbReference type="GO" id="GO:0006261">
    <property type="term" value="P:DNA-templated DNA replication"/>
    <property type="evidence" value="ECO:0007669"/>
    <property type="project" value="TreeGrafter"/>
</dbReference>
<dbReference type="EMBL" id="JAVRBK010000009">
    <property type="protein sequence ID" value="KAK5639606.1"/>
    <property type="molecule type" value="Genomic_DNA"/>
</dbReference>
<organism evidence="6 7">
    <name type="scientific">Pyrocoelia pectoralis</name>
    <dbReference type="NCBI Taxonomy" id="417401"/>
    <lineage>
        <taxon>Eukaryota</taxon>
        <taxon>Metazoa</taxon>
        <taxon>Ecdysozoa</taxon>
        <taxon>Arthropoda</taxon>
        <taxon>Hexapoda</taxon>
        <taxon>Insecta</taxon>
        <taxon>Pterygota</taxon>
        <taxon>Neoptera</taxon>
        <taxon>Endopterygota</taxon>
        <taxon>Coleoptera</taxon>
        <taxon>Polyphaga</taxon>
        <taxon>Elateriformia</taxon>
        <taxon>Elateroidea</taxon>
        <taxon>Lampyridae</taxon>
        <taxon>Lampyrinae</taxon>
        <taxon>Pyrocoelia</taxon>
    </lineage>
</organism>
<evidence type="ECO:0000256" key="5">
    <source>
        <dbReference type="SAM" id="MobiDB-lite"/>
    </source>
</evidence>
<accession>A0AAN7ZGH4</accession>
<keyword evidence="4" id="KW-0539">Nucleus</keyword>
<sequence length="454" mass="51668">MIDEFAHITPAMWLEKEAELLRSVHSLWDGVPLLNITDSRNLPNNRLVKFRGMIQDILNPEYYYEECKVYNTITKETVTKTMKFCDLLPYERHEILYSNNPSNVVKERLTFIVTTIPGLNKWVRSVEQDIALPVNSIVESSKTQKRPIEDAEMDVGESSSGSPERKKARTTEPQNPKLSSCPKQPLIIQNPQPNCCHVSVYKDADTLKMLDLVEFVGFLSVSNTAEPSHGSDEPMDVQTDSPSPSLIIRIHCVTFKKIEHCNLLVYGSKLPADRFAYIKNTLHFALTQLMMGDTLAAEYLIYHFISKVYSRNEALGQFSLNISHIPLSVPEFAKCVYEFVELLVPTSQYVAMTVENMNSLPFIPRKDYDTDRLVTGLLQVSNNTHLLLDETKLEPGQFNESGTEAMTALRIAIDFQKVAYNYYYYSVNFDCDIAFLILSEGKSLLPVCIFQTVK</sequence>
<evidence type="ECO:0000313" key="7">
    <source>
        <dbReference type="Proteomes" id="UP001329430"/>
    </source>
</evidence>